<name>A0ABZ1BLM4_9FIRM</name>
<dbReference type="EMBL" id="CP141614">
    <property type="protein sequence ID" value="WRP13719.1"/>
    <property type="molecule type" value="Genomic_DNA"/>
</dbReference>
<accession>A0ABZ1BLM4</accession>
<protein>
    <submittedName>
        <fullName evidence="1">Uncharacterized protein</fullName>
    </submittedName>
</protein>
<dbReference type="RefSeq" id="WP_324667963.1">
    <property type="nucleotide sequence ID" value="NZ_CP141614.1"/>
</dbReference>
<reference evidence="2" key="1">
    <citation type="submission" date="2023-12" db="EMBL/GenBank/DDBJ databases">
        <title>Novel isolates from deep terrestrial aquifers shed light on the physiology and ecology of the class Limnochordia.</title>
        <authorList>
            <person name="Karnachuk O.V."/>
            <person name="Lukina A.P."/>
            <person name="Avakyan M.R."/>
            <person name="Kadnikov V."/>
            <person name="Begmatov S."/>
            <person name="Beletsky A.V."/>
            <person name="Mardanov A.V."/>
            <person name="Ravin N.V."/>
        </authorList>
    </citation>
    <scope>NUCLEOTIDE SEQUENCE [LARGE SCALE GENOMIC DNA]</scope>
    <source>
        <strain evidence="2">LN</strain>
    </source>
</reference>
<evidence type="ECO:0000313" key="2">
    <source>
        <dbReference type="Proteomes" id="UP001333102"/>
    </source>
</evidence>
<sequence>MYVVADALRHPVLYVLRGLKLLGLLPEPTFRYADWRGLAEDRYASLEEKGQAGYAESS</sequence>
<organism evidence="1 2">
    <name type="scientific">Geochorda subterranea</name>
    <dbReference type="NCBI Taxonomy" id="3109564"/>
    <lineage>
        <taxon>Bacteria</taxon>
        <taxon>Bacillati</taxon>
        <taxon>Bacillota</taxon>
        <taxon>Limnochordia</taxon>
        <taxon>Limnochordales</taxon>
        <taxon>Geochordaceae</taxon>
        <taxon>Geochorda</taxon>
    </lineage>
</organism>
<gene>
    <name evidence="1" type="ORF">VLY81_09735</name>
</gene>
<evidence type="ECO:0000313" key="1">
    <source>
        <dbReference type="EMBL" id="WRP13719.1"/>
    </source>
</evidence>
<keyword evidence="2" id="KW-1185">Reference proteome</keyword>
<proteinExistence type="predicted"/>
<dbReference type="Proteomes" id="UP001333102">
    <property type="component" value="Chromosome"/>
</dbReference>